<dbReference type="PROSITE" id="PS50033">
    <property type="entry name" value="UBX"/>
    <property type="match status" value="1"/>
</dbReference>
<dbReference type="eggNOG" id="KOG2699">
    <property type="taxonomic scope" value="Eukaryota"/>
</dbReference>
<dbReference type="InterPro" id="IPR001012">
    <property type="entry name" value="UBX_dom"/>
</dbReference>
<feature type="domain" description="UBX" evidence="1">
    <location>
        <begin position="304"/>
        <end position="370"/>
    </location>
</feature>
<protein>
    <recommendedName>
        <fullName evidence="1">UBX domain-containing protein</fullName>
    </recommendedName>
</protein>
<reference evidence="2 3" key="1">
    <citation type="journal article" date="2007" name="Nature">
        <title>Evolution of genes and genomes on the Drosophila phylogeny.</title>
        <authorList>
            <consortium name="Drosophila 12 Genomes Consortium"/>
            <person name="Clark A.G."/>
            <person name="Eisen M.B."/>
            <person name="Smith D.R."/>
            <person name="Bergman C.M."/>
            <person name="Oliver B."/>
            <person name="Markow T.A."/>
            <person name="Kaufman T.C."/>
            <person name="Kellis M."/>
            <person name="Gelbart W."/>
            <person name="Iyer V.N."/>
            <person name="Pollard D.A."/>
            <person name="Sackton T.B."/>
            <person name="Larracuente A.M."/>
            <person name="Singh N.D."/>
            <person name="Abad J.P."/>
            <person name="Abt D.N."/>
            <person name="Adryan B."/>
            <person name="Aguade M."/>
            <person name="Akashi H."/>
            <person name="Anderson W.W."/>
            <person name="Aquadro C.F."/>
            <person name="Ardell D.H."/>
            <person name="Arguello R."/>
            <person name="Artieri C.G."/>
            <person name="Barbash D.A."/>
            <person name="Barker D."/>
            <person name="Barsanti P."/>
            <person name="Batterham P."/>
            <person name="Batzoglou S."/>
            <person name="Begun D."/>
            <person name="Bhutkar A."/>
            <person name="Blanco E."/>
            <person name="Bosak S.A."/>
            <person name="Bradley R.K."/>
            <person name="Brand A.D."/>
            <person name="Brent M.R."/>
            <person name="Brooks A.N."/>
            <person name="Brown R.H."/>
            <person name="Butlin R.K."/>
            <person name="Caggese C."/>
            <person name="Calvi B.R."/>
            <person name="Bernardo de Carvalho A."/>
            <person name="Caspi A."/>
            <person name="Castrezana S."/>
            <person name="Celniker S.E."/>
            <person name="Chang J.L."/>
            <person name="Chapple C."/>
            <person name="Chatterji S."/>
            <person name="Chinwalla A."/>
            <person name="Civetta A."/>
            <person name="Clifton S.W."/>
            <person name="Comeron J.M."/>
            <person name="Costello J.C."/>
            <person name="Coyne J.A."/>
            <person name="Daub J."/>
            <person name="David R.G."/>
            <person name="Delcher A.L."/>
            <person name="Delehaunty K."/>
            <person name="Do C.B."/>
            <person name="Ebling H."/>
            <person name="Edwards K."/>
            <person name="Eickbush T."/>
            <person name="Evans J.D."/>
            <person name="Filipski A."/>
            <person name="Findeiss S."/>
            <person name="Freyhult E."/>
            <person name="Fulton L."/>
            <person name="Fulton R."/>
            <person name="Garcia A.C."/>
            <person name="Gardiner A."/>
            <person name="Garfield D.A."/>
            <person name="Garvin B.E."/>
            <person name="Gibson G."/>
            <person name="Gilbert D."/>
            <person name="Gnerre S."/>
            <person name="Godfrey J."/>
            <person name="Good R."/>
            <person name="Gotea V."/>
            <person name="Gravely B."/>
            <person name="Greenberg A.J."/>
            <person name="Griffiths-Jones S."/>
            <person name="Gross S."/>
            <person name="Guigo R."/>
            <person name="Gustafson E.A."/>
            <person name="Haerty W."/>
            <person name="Hahn M.W."/>
            <person name="Halligan D.L."/>
            <person name="Halpern A.L."/>
            <person name="Halter G.M."/>
            <person name="Han M.V."/>
            <person name="Heger A."/>
            <person name="Hillier L."/>
            <person name="Hinrichs A.S."/>
            <person name="Holmes I."/>
            <person name="Hoskins R.A."/>
            <person name="Hubisz M.J."/>
            <person name="Hultmark D."/>
            <person name="Huntley M.A."/>
            <person name="Jaffe D.B."/>
            <person name="Jagadeeshan S."/>
            <person name="Jeck W.R."/>
            <person name="Johnson J."/>
            <person name="Jones C.D."/>
            <person name="Jordan W.C."/>
            <person name="Karpen G.H."/>
            <person name="Kataoka E."/>
            <person name="Keightley P.D."/>
            <person name="Kheradpour P."/>
            <person name="Kirkness E.F."/>
            <person name="Koerich L.B."/>
            <person name="Kristiansen K."/>
            <person name="Kudrna D."/>
            <person name="Kulathinal R.J."/>
            <person name="Kumar S."/>
            <person name="Kwok R."/>
            <person name="Lander E."/>
            <person name="Langley C.H."/>
            <person name="Lapoint R."/>
            <person name="Lazzaro B.P."/>
            <person name="Lee S.J."/>
            <person name="Levesque L."/>
            <person name="Li R."/>
            <person name="Lin C.F."/>
            <person name="Lin M.F."/>
            <person name="Lindblad-Toh K."/>
            <person name="Llopart A."/>
            <person name="Long M."/>
            <person name="Low L."/>
            <person name="Lozovsky E."/>
            <person name="Lu J."/>
            <person name="Luo M."/>
            <person name="Machado C.A."/>
            <person name="Makalowski W."/>
            <person name="Marzo M."/>
            <person name="Matsuda M."/>
            <person name="Matzkin L."/>
            <person name="McAllister B."/>
            <person name="McBride C.S."/>
            <person name="McKernan B."/>
            <person name="McKernan K."/>
            <person name="Mendez-Lago M."/>
            <person name="Minx P."/>
            <person name="Mollenhauer M.U."/>
            <person name="Montooth K."/>
            <person name="Mount S.M."/>
            <person name="Mu X."/>
            <person name="Myers E."/>
            <person name="Negre B."/>
            <person name="Newfeld S."/>
            <person name="Nielsen R."/>
            <person name="Noor M.A."/>
            <person name="O'Grady P."/>
            <person name="Pachter L."/>
            <person name="Papaceit M."/>
            <person name="Parisi M.J."/>
            <person name="Parisi M."/>
            <person name="Parts L."/>
            <person name="Pedersen J.S."/>
            <person name="Pesole G."/>
            <person name="Phillippy A.M."/>
            <person name="Ponting C.P."/>
            <person name="Pop M."/>
            <person name="Porcelli D."/>
            <person name="Powell J.R."/>
            <person name="Prohaska S."/>
            <person name="Pruitt K."/>
            <person name="Puig M."/>
            <person name="Quesneville H."/>
            <person name="Ram K.R."/>
            <person name="Rand D."/>
            <person name="Rasmussen M.D."/>
            <person name="Reed L.K."/>
            <person name="Reenan R."/>
            <person name="Reily A."/>
            <person name="Remington K.A."/>
            <person name="Rieger T.T."/>
            <person name="Ritchie M.G."/>
            <person name="Robin C."/>
            <person name="Rogers Y.H."/>
            <person name="Rohde C."/>
            <person name="Rozas J."/>
            <person name="Rubenfield M.J."/>
            <person name="Ruiz A."/>
            <person name="Russo S."/>
            <person name="Salzberg S.L."/>
            <person name="Sanchez-Gracia A."/>
            <person name="Saranga D.J."/>
            <person name="Sato H."/>
            <person name="Schaeffer S.W."/>
            <person name="Schatz M.C."/>
            <person name="Schlenke T."/>
            <person name="Schwartz R."/>
            <person name="Segarra C."/>
            <person name="Singh R.S."/>
            <person name="Sirot L."/>
            <person name="Sirota M."/>
            <person name="Sisneros N.B."/>
            <person name="Smith C.D."/>
            <person name="Smith T.F."/>
            <person name="Spieth J."/>
            <person name="Stage D.E."/>
            <person name="Stark A."/>
            <person name="Stephan W."/>
            <person name="Strausberg R.L."/>
            <person name="Strempel S."/>
            <person name="Sturgill D."/>
            <person name="Sutton G."/>
            <person name="Sutton G.G."/>
            <person name="Tao W."/>
            <person name="Teichmann S."/>
            <person name="Tobari Y.N."/>
            <person name="Tomimura Y."/>
            <person name="Tsolas J.M."/>
            <person name="Valente V.L."/>
            <person name="Venter E."/>
            <person name="Venter J.C."/>
            <person name="Vicario S."/>
            <person name="Vieira F.G."/>
            <person name="Vilella A.J."/>
            <person name="Villasante A."/>
            <person name="Walenz B."/>
            <person name="Wang J."/>
            <person name="Wasserman M."/>
            <person name="Watts T."/>
            <person name="Wilson D."/>
            <person name="Wilson R.K."/>
            <person name="Wing R.A."/>
            <person name="Wolfner M.F."/>
            <person name="Wong A."/>
            <person name="Wong G.K."/>
            <person name="Wu C.I."/>
            <person name="Wu G."/>
            <person name="Yamamoto D."/>
            <person name="Yang H.P."/>
            <person name="Yang S.P."/>
            <person name="Yorke J.A."/>
            <person name="Yoshida K."/>
            <person name="Zdobnov E."/>
            <person name="Zhang P."/>
            <person name="Zhang Y."/>
            <person name="Zimin A.V."/>
            <person name="Baldwin J."/>
            <person name="Abdouelleil A."/>
            <person name="Abdulkadir J."/>
            <person name="Abebe A."/>
            <person name="Abera B."/>
            <person name="Abreu J."/>
            <person name="Acer S.C."/>
            <person name="Aftuck L."/>
            <person name="Alexander A."/>
            <person name="An P."/>
            <person name="Anderson E."/>
            <person name="Anderson S."/>
            <person name="Arachi H."/>
            <person name="Azer M."/>
            <person name="Bachantsang P."/>
            <person name="Barry A."/>
            <person name="Bayul T."/>
            <person name="Berlin A."/>
            <person name="Bessette D."/>
            <person name="Bloom T."/>
            <person name="Blye J."/>
            <person name="Boguslavskiy L."/>
            <person name="Bonnet C."/>
            <person name="Boukhgalter B."/>
            <person name="Bourzgui I."/>
            <person name="Brown A."/>
            <person name="Cahill P."/>
            <person name="Channer S."/>
            <person name="Cheshatsang Y."/>
            <person name="Chuda L."/>
            <person name="Citroen M."/>
            <person name="Collymore A."/>
            <person name="Cooke P."/>
            <person name="Costello M."/>
            <person name="D'Aco K."/>
            <person name="Daza R."/>
            <person name="De Haan G."/>
            <person name="DeGray S."/>
            <person name="DeMaso C."/>
            <person name="Dhargay N."/>
            <person name="Dooley K."/>
            <person name="Dooley E."/>
            <person name="Doricent M."/>
            <person name="Dorje P."/>
            <person name="Dorjee K."/>
            <person name="Dupes A."/>
            <person name="Elong R."/>
            <person name="Falk J."/>
            <person name="Farina A."/>
            <person name="Faro S."/>
            <person name="Ferguson D."/>
            <person name="Fisher S."/>
            <person name="Foley C.D."/>
            <person name="Franke A."/>
            <person name="Friedrich D."/>
            <person name="Gadbois L."/>
            <person name="Gearin G."/>
            <person name="Gearin C.R."/>
            <person name="Giannoukos G."/>
            <person name="Goode T."/>
            <person name="Graham J."/>
            <person name="Grandbois E."/>
            <person name="Grewal S."/>
            <person name="Gyaltsen K."/>
            <person name="Hafez N."/>
            <person name="Hagos B."/>
            <person name="Hall J."/>
            <person name="Henson C."/>
            <person name="Hollinger A."/>
            <person name="Honan T."/>
            <person name="Huard M.D."/>
            <person name="Hughes L."/>
            <person name="Hurhula B."/>
            <person name="Husby M.E."/>
            <person name="Kamat A."/>
            <person name="Kanga B."/>
            <person name="Kashin S."/>
            <person name="Khazanovich D."/>
            <person name="Kisner P."/>
            <person name="Lance K."/>
            <person name="Lara M."/>
            <person name="Lee W."/>
            <person name="Lennon N."/>
            <person name="Letendre F."/>
            <person name="LeVine R."/>
            <person name="Lipovsky A."/>
            <person name="Liu X."/>
            <person name="Liu J."/>
            <person name="Liu S."/>
            <person name="Lokyitsang T."/>
            <person name="Lokyitsang Y."/>
            <person name="Lubonja R."/>
            <person name="Lui A."/>
            <person name="MacDonald P."/>
            <person name="Magnisalis V."/>
            <person name="Maru K."/>
            <person name="Matthews C."/>
            <person name="McCusker W."/>
            <person name="McDonough S."/>
            <person name="Mehta T."/>
            <person name="Meldrim J."/>
            <person name="Meneus L."/>
            <person name="Mihai O."/>
            <person name="Mihalev A."/>
            <person name="Mihova T."/>
            <person name="Mittelman R."/>
            <person name="Mlenga V."/>
            <person name="Montmayeur A."/>
            <person name="Mulrain L."/>
            <person name="Navidi A."/>
            <person name="Naylor J."/>
            <person name="Negash T."/>
            <person name="Nguyen T."/>
            <person name="Nguyen N."/>
            <person name="Nicol R."/>
            <person name="Norbu C."/>
            <person name="Norbu N."/>
            <person name="Novod N."/>
            <person name="O'Neill B."/>
            <person name="Osman S."/>
            <person name="Markiewicz E."/>
            <person name="Oyono O.L."/>
            <person name="Patti C."/>
            <person name="Phunkhang P."/>
            <person name="Pierre F."/>
            <person name="Priest M."/>
            <person name="Raghuraman S."/>
            <person name="Rege F."/>
            <person name="Reyes R."/>
            <person name="Rise C."/>
            <person name="Rogov P."/>
            <person name="Ross K."/>
            <person name="Ryan E."/>
            <person name="Settipalli S."/>
            <person name="Shea T."/>
            <person name="Sherpa N."/>
            <person name="Shi L."/>
            <person name="Shih D."/>
            <person name="Sparrow T."/>
            <person name="Spaulding J."/>
            <person name="Stalker J."/>
            <person name="Stange-Thomann N."/>
            <person name="Stavropoulos S."/>
            <person name="Stone C."/>
            <person name="Strader C."/>
            <person name="Tesfaye S."/>
            <person name="Thomson T."/>
            <person name="Thoulutsang Y."/>
            <person name="Thoulutsang D."/>
            <person name="Topham K."/>
            <person name="Topping I."/>
            <person name="Tsamla T."/>
            <person name="Vassiliev H."/>
            <person name="Vo A."/>
            <person name="Wangchuk T."/>
            <person name="Wangdi T."/>
            <person name="Weiand M."/>
            <person name="Wilkinson J."/>
            <person name="Wilson A."/>
            <person name="Yadav S."/>
            <person name="Young G."/>
            <person name="Yu Q."/>
            <person name="Zembek L."/>
            <person name="Zhong D."/>
            <person name="Zimmer A."/>
            <person name="Zwirko Z."/>
            <person name="Jaffe D.B."/>
            <person name="Alvarez P."/>
            <person name="Brockman W."/>
            <person name="Butler J."/>
            <person name="Chin C."/>
            <person name="Gnerre S."/>
            <person name="Grabherr M."/>
            <person name="Kleber M."/>
            <person name="Mauceli E."/>
            <person name="MacCallum I."/>
        </authorList>
    </citation>
    <scope>NUCLEOTIDE SEQUENCE [LARGE SCALE GENOMIC DNA]</scope>
    <source>
        <strain evidence="3">Tucson 15010-1051.87</strain>
    </source>
</reference>
<dbReference type="CDD" id="cd10460">
    <property type="entry name" value="PUB_UBXD1"/>
    <property type="match status" value="1"/>
</dbReference>
<evidence type="ECO:0000259" key="1">
    <source>
        <dbReference type="PROSITE" id="PS50033"/>
    </source>
</evidence>
<dbReference type="Pfam" id="PF00789">
    <property type="entry name" value="UBX"/>
    <property type="match status" value="1"/>
</dbReference>
<accession>B4M7X1</accession>
<dbReference type="SUPFAM" id="SSF54236">
    <property type="entry name" value="Ubiquitin-like"/>
    <property type="match status" value="1"/>
</dbReference>
<name>B4M7X1_DROVI</name>
<dbReference type="STRING" id="7244.B4M7X1"/>
<dbReference type="Gene3D" id="3.10.20.90">
    <property type="entry name" value="Phosphatidylinositol 3-kinase Catalytic Subunit, Chain A, domain 1"/>
    <property type="match status" value="1"/>
</dbReference>
<sequence>MSKIKRYFTKKKEEVAFRLRLRSGMGQGRQLNAAQPYATPSILRRIRAAHVPPQRQQQHVETSAAAANLVLLSMMRKYSWSEAAARPQREAIKVLPTMSSTGEQQELACEGVFFRCPELSTEVLTKQAWQLKIKNMLQRQLEHERGLAGCLIIRNCNPTEQADECRDALVQYLENIIQSPDQEQFSKIRMSNTIFNDRVRYVNGALDVLHAAGFDEVAINGQPFLVWSKERIELDLDILVETLKHTQPIKLILDRKPKVLQPVQAIPVQLPDDFYRRSAKDTIEGSQMPMTGTMRQCIYSHTLIRIKLPNGLYLQGTFDVNEKVSVIFDFVRSCLSDETLPFDLAGKLNAGDMDKTLYDCKLVPNAVLLLTVPGLDDALAIGVSFLKEQLQQQQQQLF</sequence>
<dbReference type="InParanoid" id="B4M7X1"/>
<dbReference type="CDD" id="cd16119">
    <property type="entry name" value="UBX_UBXN6"/>
    <property type="match status" value="1"/>
</dbReference>
<dbReference type="Pfam" id="PF09409">
    <property type="entry name" value="PUB"/>
    <property type="match status" value="1"/>
</dbReference>
<dbReference type="OrthoDB" id="49605at2759"/>
<dbReference type="GO" id="GO:0005737">
    <property type="term" value="C:cytoplasm"/>
    <property type="evidence" value="ECO:0007669"/>
    <property type="project" value="TreeGrafter"/>
</dbReference>
<dbReference type="KEGG" id="dvi:6633303"/>
<dbReference type="EMBL" id="CH940653">
    <property type="protein sequence ID" value="EDW62888.1"/>
    <property type="molecule type" value="Genomic_DNA"/>
</dbReference>
<dbReference type="InterPro" id="IPR018997">
    <property type="entry name" value="PUB_domain"/>
</dbReference>
<dbReference type="Proteomes" id="UP000008792">
    <property type="component" value="Unassembled WGS sequence"/>
</dbReference>
<gene>
    <name evidence="2" type="primary">Dvir\GJ16361</name>
    <name evidence="2" type="ORF">Dvir_GJ16361</name>
</gene>
<dbReference type="PANTHER" id="PTHR23153">
    <property type="entry name" value="UBX-RELATED"/>
    <property type="match status" value="1"/>
</dbReference>
<dbReference type="PANTHER" id="PTHR23153:SF38">
    <property type="entry name" value="UBX DOMAIN-CONTAINING PROTEIN 6"/>
    <property type="match status" value="1"/>
</dbReference>
<dbReference type="InterPro" id="IPR042774">
    <property type="entry name" value="UBXN6_PUB"/>
</dbReference>
<dbReference type="SMART" id="SM00580">
    <property type="entry name" value="PUG"/>
    <property type="match status" value="1"/>
</dbReference>
<keyword evidence="3" id="KW-1185">Reference proteome</keyword>
<dbReference type="PhylomeDB" id="B4M7X1"/>
<dbReference type="HOGENOM" id="CLU_033280_0_0_1"/>
<dbReference type="SMR" id="B4M7X1"/>
<dbReference type="InterPro" id="IPR029071">
    <property type="entry name" value="Ubiquitin-like_domsf"/>
</dbReference>
<evidence type="ECO:0000313" key="2">
    <source>
        <dbReference type="EMBL" id="EDW62888.1"/>
    </source>
</evidence>
<proteinExistence type="predicted"/>
<dbReference type="SUPFAM" id="SSF143503">
    <property type="entry name" value="PUG domain-like"/>
    <property type="match status" value="1"/>
</dbReference>
<dbReference type="OMA" id="LEYSLWA"/>
<dbReference type="SMART" id="SM00166">
    <property type="entry name" value="UBX"/>
    <property type="match status" value="1"/>
</dbReference>
<organism evidence="2 3">
    <name type="scientific">Drosophila virilis</name>
    <name type="common">Fruit fly</name>
    <dbReference type="NCBI Taxonomy" id="7244"/>
    <lineage>
        <taxon>Eukaryota</taxon>
        <taxon>Metazoa</taxon>
        <taxon>Ecdysozoa</taxon>
        <taxon>Arthropoda</taxon>
        <taxon>Hexapoda</taxon>
        <taxon>Insecta</taxon>
        <taxon>Pterygota</taxon>
        <taxon>Neoptera</taxon>
        <taxon>Endopterygota</taxon>
        <taxon>Diptera</taxon>
        <taxon>Brachycera</taxon>
        <taxon>Muscomorpha</taxon>
        <taxon>Ephydroidea</taxon>
        <taxon>Drosophilidae</taxon>
        <taxon>Drosophila</taxon>
    </lineage>
</organism>
<dbReference type="Gene3D" id="1.20.58.2190">
    <property type="match status" value="1"/>
</dbReference>
<evidence type="ECO:0000313" key="3">
    <source>
        <dbReference type="Proteomes" id="UP000008792"/>
    </source>
</evidence>
<dbReference type="InterPro" id="IPR036339">
    <property type="entry name" value="PUB-like_dom_sf"/>
</dbReference>
<dbReference type="AlphaFoldDB" id="B4M7X1"/>